<organism evidence="2 3">
    <name type="scientific">Dyadobacter fermentans</name>
    <dbReference type="NCBI Taxonomy" id="94254"/>
    <lineage>
        <taxon>Bacteria</taxon>
        <taxon>Pseudomonadati</taxon>
        <taxon>Bacteroidota</taxon>
        <taxon>Cytophagia</taxon>
        <taxon>Cytophagales</taxon>
        <taxon>Spirosomataceae</taxon>
        <taxon>Dyadobacter</taxon>
    </lineage>
</organism>
<dbReference type="PANTHER" id="PTHR10900">
    <property type="entry name" value="PERIOSTIN-RELATED"/>
    <property type="match status" value="1"/>
</dbReference>
<dbReference type="SUPFAM" id="SSF82153">
    <property type="entry name" value="FAS1 domain"/>
    <property type="match status" value="1"/>
</dbReference>
<dbReference type="PROSITE" id="PS51257">
    <property type="entry name" value="PROKAR_LIPOPROTEIN"/>
    <property type="match status" value="1"/>
</dbReference>
<evidence type="ECO:0000313" key="3">
    <source>
        <dbReference type="Proteomes" id="UP001264980"/>
    </source>
</evidence>
<feature type="domain" description="FAS1" evidence="1">
    <location>
        <begin position="37"/>
        <end position="167"/>
    </location>
</feature>
<dbReference type="Gene3D" id="2.30.180.10">
    <property type="entry name" value="FAS1 domain"/>
    <property type="match status" value="1"/>
</dbReference>
<sequence>MKKNRFGGRWATFFLAAGLFSTILISCKEDKADMVGQKTVSDVIRENPEFSILKELVIYTEGSDALKAQDATFFLPSDAAFNKAKITSASQITHMPKDTVRDFLNSHVLKGLYSYAELKPGKYDAVYKKFKLEVAKKDTSFTINGSEIARRNVNASNAIIQIVDSLFVKVK</sequence>
<evidence type="ECO:0000259" key="1">
    <source>
        <dbReference type="PROSITE" id="PS50213"/>
    </source>
</evidence>
<dbReference type="Pfam" id="PF02469">
    <property type="entry name" value="Fasciclin"/>
    <property type="match status" value="1"/>
</dbReference>
<comment type="caution">
    <text evidence="2">The sequence shown here is derived from an EMBL/GenBank/DDBJ whole genome shotgun (WGS) entry which is preliminary data.</text>
</comment>
<keyword evidence="3" id="KW-1185">Reference proteome</keyword>
<dbReference type="RefSeq" id="WP_309980800.1">
    <property type="nucleotide sequence ID" value="NZ_JAVDTI010000001.1"/>
</dbReference>
<protein>
    <submittedName>
        <fullName evidence="2">Surface protein with fasciclin (FAS1) repeats</fullName>
    </submittedName>
</protein>
<accession>A0ABU1QQD3</accession>
<gene>
    <name evidence="2" type="ORF">J2W84_000377</name>
</gene>
<dbReference type="PROSITE" id="PS50213">
    <property type="entry name" value="FAS1"/>
    <property type="match status" value="1"/>
</dbReference>
<evidence type="ECO:0000313" key="2">
    <source>
        <dbReference type="EMBL" id="MDR6803340.1"/>
    </source>
</evidence>
<dbReference type="InterPro" id="IPR000782">
    <property type="entry name" value="FAS1_domain"/>
</dbReference>
<dbReference type="SMART" id="SM00554">
    <property type="entry name" value="FAS1"/>
    <property type="match status" value="1"/>
</dbReference>
<dbReference type="EMBL" id="JAVDTI010000001">
    <property type="protein sequence ID" value="MDR6803340.1"/>
    <property type="molecule type" value="Genomic_DNA"/>
</dbReference>
<dbReference type="InterPro" id="IPR036378">
    <property type="entry name" value="FAS1_dom_sf"/>
</dbReference>
<dbReference type="InterPro" id="IPR050904">
    <property type="entry name" value="Adhesion/Biosynth-related"/>
</dbReference>
<dbReference type="PANTHER" id="PTHR10900:SF77">
    <property type="entry name" value="FI19380P1"/>
    <property type="match status" value="1"/>
</dbReference>
<name>A0ABU1QQD3_9BACT</name>
<reference evidence="2 3" key="1">
    <citation type="submission" date="2023-07" db="EMBL/GenBank/DDBJ databases">
        <title>Sorghum-associated microbial communities from plants grown in Nebraska, USA.</title>
        <authorList>
            <person name="Schachtman D."/>
        </authorList>
    </citation>
    <scope>NUCLEOTIDE SEQUENCE [LARGE SCALE GENOMIC DNA]</scope>
    <source>
        <strain evidence="2 3">BE57</strain>
    </source>
</reference>
<proteinExistence type="predicted"/>
<dbReference type="Proteomes" id="UP001264980">
    <property type="component" value="Unassembled WGS sequence"/>
</dbReference>